<feature type="domain" description="TRAM" evidence="6">
    <location>
        <begin position="4"/>
        <end position="62"/>
    </location>
</feature>
<dbReference type="InterPro" id="IPR010280">
    <property type="entry name" value="U5_MeTrfase_fam"/>
</dbReference>
<dbReference type="PANTHER" id="PTHR11061:SF30">
    <property type="entry name" value="TRNA (URACIL(54)-C(5))-METHYLTRANSFERASE"/>
    <property type="match status" value="1"/>
</dbReference>
<name>A0ABS4NA66_9THEO</name>
<dbReference type="PROSITE" id="PS51687">
    <property type="entry name" value="SAM_MT_RNA_M5U"/>
    <property type="match status" value="1"/>
</dbReference>
<feature type="binding site" evidence="4">
    <location>
        <position position="314"/>
    </location>
    <ligand>
        <name>S-adenosyl-L-methionine</name>
        <dbReference type="ChEBI" id="CHEBI:59789"/>
    </ligand>
</feature>
<dbReference type="EMBL" id="JAGGLT010000001">
    <property type="protein sequence ID" value="MBP2070520.1"/>
    <property type="molecule type" value="Genomic_DNA"/>
</dbReference>
<sequence length="455" mass="51239">MLRNLNIGDIYEVFIDNMAHEGQGVGRLDGIAVFVKGALKGEKVLAKIDEKHKNYLNAHVEEILEPSQERIMPKCQYADKCGGCMLQHLTYSGQLEFKKHIVEESLKRIGKIDASVFDTIGMSDPLHYRDKAEYPLSFRNGMVEGGFYASKSNEVISIDSCMIQNSVSVDVMKTVVEWANDYKIAVYDKKTGKGLLRHVITKIGFATKEVMVIIVANGRDIPHKKELISRLKGNIDNVKSIVLNVNRNRGKQVMGNENIVIYGDGYITDFIGDKKFEISPLSFFQVNPVQTKVLYEKALEYADLKGDETVFDVYCGIGTISIFFAEHARKVYGIEVIPDAVEDAKRNAAINGIYNAEFIAGKAEDVMKKLFDKGLNPDVIVFDPPRKGLDKEVVKTSIEMNPKKIVYVSCNPTTLARDLRIFEDNGYKTKKVQPVDMFPYTYHVECVTLMSKVEK</sequence>
<feature type="binding site" evidence="4">
    <location>
        <position position="335"/>
    </location>
    <ligand>
        <name>S-adenosyl-L-methionine</name>
        <dbReference type="ChEBI" id="CHEBI:59789"/>
    </ligand>
</feature>
<feature type="binding site" evidence="4">
    <location>
        <position position="285"/>
    </location>
    <ligand>
        <name>S-adenosyl-L-methionine</name>
        <dbReference type="ChEBI" id="CHEBI:59789"/>
    </ligand>
</feature>
<dbReference type="Gene3D" id="3.40.50.150">
    <property type="entry name" value="Vaccinia Virus protein VP39"/>
    <property type="match status" value="1"/>
</dbReference>
<dbReference type="InterPro" id="IPR012340">
    <property type="entry name" value="NA-bd_OB-fold"/>
</dbReference>
<protein>
    <submittedName>
        <fullName evidence="7">23S rRNA (Uracil1939-C5)-methyltransferase</fullName>
        <ecNumber evidence="7">2.1.1.190</ecNumber>
    </submittedName>
</protein>
<dbReference type="PROSITE" id="PS01230">
    <property type="entry name" value="TRMA_1"/>
    <property type="match status" value="1"/>
</dbReference>
<dbReference type="Gene3D" id="2.40.50.1070">
    <property type="match status" value="1"/>
</dbReference>
<evidence type="ECO:0000256" key="4">
    <source>
        <dbReference type="PROSITE-ProRule" id="PRU01024"/>
    </source>
</evidence>
<dbReference type="EC" id="2.1.1.190" evidence="7"/>
<dbReference type="PROSITE" id="PS01231">
    <property type="entry name" value="TRMA_2"/>
    <property type="match status" value="1"/>
</dbReference>
<evidence type="ECO:0000313" key="8">
    <source>
        <dbReference type="Proteomes" id="UP001166402"/>
    </source>
</evidence>
<dbReference type="CDD" id="cd02440">
    <property type="entry name" value="AdoMet_MTases"/>
    <property type="match status" value="1"/>
</dbReference>
<dbReference type="PANTHER" id="PTHR11061">
    <property type="entry name" value="RNA M5U METHYLTRANSFERASE"/>
    <property type="match status" value="1"/>
</dbReference>
<evidence type="ECO:0000256" key="3">
    <source>
        <dbReference type="ARBA" id="ARBA00022691"/>
    </source>
</evidence>
<reference evidence="7" key="1">
    <citation type="submission" date="2021-03" db="EMBL/GenBank/DDBJ databases">
        <title>Genomic Encyclopedia of Type Strains, Phase IV (KMG-IV): sequencing the most valuable type-strain genomes for metagenomic binning, comparative biology and taxonomic classification.</title>
        <authorList>
            <person name="Goeker M."/>
        </authorList>
    </citation>
    <scope>NUCLEOTIDE SEQUENCE</scope>
    <source>
        <strain evidence="7">DSM 101588</strain>
    </source>
</reference>
<dbReference type="SUPFAM" id="SSF50249">
    <property type="entry name" value="Nucleic acid-binding proteins"/>
    <property type="match status" value="1"/>
</dbReference>
<dbReference type="Pfam" id="PF05958">
    <property type="entry name" value="tRNA_U5-meth_tr"/>
    <property type="match status" value="1"/>
</dbReference>
<feature type="active site" description="Nucleophile" evidence="4">
    <location>
        <position position="410"/>
    </location>
</feature>
<dbReference type="Proteomes" id="UP001166402">
    <property type="component" value="Unassembled WGS sequence"/>
</dbReference>
<feature type="active site" evidence="5">
    <location>
        <position position="410"/>
    </location>
</feature>
<evidence type="ECO:0000313" key="7">
    <source>
        <dbReference type="EMBL" id="MBP2070520.1"/>
    </source>
</evidence>
<proteinExistence type="inferred from homology"/>
<comment type="caution">
    <text evidence="7">The sequence shown here is derived from an EMBL/GenBank/DDBJ whole genome shotgun (WGS) entry which is preliminary data.</text>
</comment>
<evidence type="ECO:0000256" key="5">
    <source>
        <dbReference type="PROSITE-ProRule" id="PRU10015"/>
    </source>
</evidence>
<dbReference type="Gene3D" id="2.40.50.140">
    <property type="entry name" value="Nucleic acid-binding proteins"/>
    <property type="match status" value="1"/>
</dbReference>
<accession>A0ABS4NA66</accession>
<dbReference type="Pfam" id="PF01938">
    <property type="entry name" value="TRAM"/>
    <property type="match status" value="1"/>
</dbReference>
<dbReference type="SUPFAM" id="SSF53335">
    <property type="entry name" value="S-adenosyl-L-methionine-dependent methyltransferases"/>
    <property type="match status" value="1"/>
</dbReference>
<dbReference type="PROSITE" id="PS50926">
    <property type="entry name" value="TRAM"/>
    <property type="match status" value="1"/>
</dbReference>
<dbReference type="GO" id="GO:0008168">
    <property type="term" value="F:methyltransferase activity"/>
    <property type="evidence" value="ECO:0007669"/>
    <property type="project" value="UniProtKB-KW"/>
</dbReference>
<organism evidence="7 8">
    <name type="scientific">Thermoanaerobacterium butyriciformans</name>
    <dbReference type="NCBI Taxonomy" id="1702242"/>
    <lineage>
        <taxon>Bacteria</taxon>
        <taxon>Bacillati</taxon>
        <taxon>Bacillota</taxon>
        <taxon>Clostridia</taxon>
        <taxon>Thermoanaerobacterales</taxon>
        <taxon>Thermoanaerobacteraceae</taxon>
        <taxon>Thermoanaerobacterium</taxon>
    </lineage>
</organism>
<dbReference type="InterPro" id="IPR030390">
    <property type="entry name" value="MeTrfase_TrmA_AS"/>
</dbReference>
<keyword evidence="8" id="KW-1185">Reference proteome</keyword>
<dbReference type="InterPro" id="IPR029063">
    <property type="entry name" value="SAM-dependent_MTases_sf"/>
</dbReference>
<keyword evidence="3 4" id="KW-0949">S-adenosyl-L-methionine</keyword>
<comment type="similarity">
    <text evidence="4">Belongs to the class I-like SAM-binding methyltransferase superfamily. RNA M5U methyltransferase family.</text>
</comment>
<dbReference type="InterPro" id="IPR030391">
    <property type="entry name" value="MeTrfase_TrmA_CS"/>
</dbReference>
<dbReference type="NCBIfam" id="TIGR00479">
    <property type="entry name" value="rumA"/>
    <property type="match status" value="1"/>
</dbReference>
<dbReference type="InterPro" id="IPR002792">
    <property type="entry name" value="TRAM_dom"/>
</dbReference>
<keyword evidence="1 4" id="KW-0489">Methyltransferase</keyword>
<evidence type="ECO:0000256" key="2">
    <source>
        <dbReference type="ARBA" id="ARBA00022679"/>
    </source>
</evidence>
<dbReference type="GO" id="GO:0032259">
    <property type="term" value="P:methylation"/>
    <property type="evidence" value="ECO:0007669"/>
    <property type="project" value="UniProtKB-KW"/>
</dbReference>
<keyword evidence="2 4" id="KW-0808">Transferase</keyword>
<evidence type="ECO:0000259" key="6">
    <source>
        <dbReference type="PROSITE" id="PS50926"/>
    </source>
</evidence>
<gene>
    <name evidence="7" type="ORF">J2Z80_000018</name>
</gene>
<feature type="binding site" evidence="4">
    <location>
        <position position="383"/>
    </location>
    <ligand>
        <name>S-adenosyl-L-methionine</name>
        <dbReference type="ChEBI" id="CHEBI:59789"/>
    </ligand>
</feature>
<evidence type="ECO:0000256" key="1">
    <source>
        <dbReference type="ARBA" id="ARBA00022603"/>
    </source>
</evidence>